<evidence type="ECO:0000259" key="10">
    <source>
        <dbReference type="Pfam" id="PF01061"/>
    </source>
</evidence>
<dbReference type="SUPFAM" id="SSF52540">
    <property type="entry name" value="P-loop containing nucleoside triphosphate hydrolases"/>
    <property type="match status" value="1"/>
</dbReference>
<feature type="transmembrane region" description="Helical" evidence="8">
    <location>
        <begin position="492"/>
        <end position="512"/>
    </location>
</feature>
<evidence type="ECO:0000259" key="9">
    <source>
        <dbReference type="Pfam" id="PF00005"/>
    </source>
</evidence>
<evidence type="ECO:0000256" key="5">
    <source>
        <dbReference type="ARBA" id="ARBA00022989"/>
    </source>
</evidence>
<dbReference type="AlphaFoldDB" id="A0A8R2JP84"/>
<name>A0A8R2JP84_ACYPI</name>
<dbReference type="PANTHER" id="PTHR48041">
    <property type="entry name" value="ABC TRANSPORTER G FAMILY MEMBER 28"/>
    <property type="match status" value="1"/>
</dbReference>
<reference evidence="13" key="1">
    <citation type="submission" date="2010-06" db="EMBL/GenBank/DDBJ databases">
        <authorList>
            <person name="Jiang H."/>
            <person name="Abraham K."/>
            <person name="Ali S."/>
            <person name="Alsbrooks S.L."/>
            <person name="Anim B.N."/>
            <person name="Anosike U.S."/>
            <person name="Attaway T."/>
            <person name="Bandaranaike D.P."/>
            <person name="Battles P.K."/>
            <person name="Bell S.N."/>
            <person name="Bell A.V."/>
            <person name="Beltran B."/>
            <person name="Bickham C."/>
            <person name="Bustamante Y."/>
            <person name="Caleb T."/>
            <person name="Canada A."/>
            <person name="Cardenas V."/>
            <person name="Carter K."/>
            <person name="Chacko J."/>
            <person name="Chandrabose M.N."/>
            <person name="Chavez D."/>
            <person name="Chavez A."/>
            <person name="Chen L."/>
            <person name="Chu H.-S."/>
            <person name="Claassen K.J."/>
            <person name="Cockrell R."/>
            <person name="Collins M."/>
            <person name="Cooper J.A."/>
            <person name="Cree A."/>
            <person name="Curry S.M."/>
            <person name="Da Y."/>
            <person name="Dao M.D."/>
            <person name="Das B."/>
            <person name="Davila M.-L."/>
            <person name="Davy-Carroll L."/>
            <person name="Denson S."/>
            <person name="Dinh H."/>
            <person name="Ebong V.E."/>
            <person name="Edwards J.R."/>
            <person name="Egan A."/>
            <person name="El-Daye J."/>
            <person name="Escobedo L."/>
            <person name="Fernandez S."/>
            <person name="Fernando P.R."/>
            <person name="Flagg N."/>
            <person name="Forbes L.D."/>
            <person name="Fowler R.G."/>
            <person name="Fu Q."/>
            <person name="Gabisi R.A."/>
            <person name="Ganer J."/>
            <person name="Garbino Pronczuk A."/>
            <person name="Garcia R.M."/>
            <person name="Garner T."/>
            <person name="Garrett T.E."/>
            <person name="Gonzalez D.A."/>
            <person name="Hamid H."/>
            <person name="Hawkins E.S."/>
            <person name="Hirani K."/>
            <person name="Hogues M.E."/>
            <person name="Hollins B."/>
            <person name="Hsiao C.-H."/>
            <person name="Jabil R."/>
            <person name="James M.L."/>
            <person name="Jhangiani S.N."/>
            <person name="Johnson B."/>
            <person name="Johnson Q."/>
            <person name="Joshi V."/>
            <person name="Kalu J.B."/>
            <person name="Kam C."/>
            <person name="Kashfia A."/>
            <person name="Keebler J."/>
            <person name="Kisamo H."/>
            <person name="Kovar C.L."/>
            <person name="Lago L.A."/>
            <person name="Lai C.-Y."/>
            <person name="Laidlaw J."/>
            <person name="Lara F."/>
            <person name="Le T.-K."/>
            <person name="Lee S.L."/>
            <person name="Legall F.H."/>
            <person name="Lemon S.J."/>
            <person name="Lewis L.R."/>
            <person name="Li B."/>
            <person name="Liu Y."/>
            <person name="Liu Y.-S."/>
            <person name="Lopez J."/>
            <person name="Lozado R.J."/>
            <person name="Lu J."/>
            <person name="Madu R.C."/>
            <person name="Maheshwari M."/>
            <person name="Maheshwari R."/>
            <person name="Malloy K."/>
            <person name="Martinez E."/>
            <person name="Mathew T."/>
            <person name="Mercado I.C."/>
            <person name="Mercado C."/>
            <person name="Meyer B."/>
            <person name="Montgomery K."/>
            <person name="Morgan M.B."/>
            <person name="Munidasa M."/>
            <person name="Nazareth L.V."/>
            <person name="Nelson J."/>
            <person name="Ng B.M."/>
            <person name="Nguyen N.B."/>
            <person name="Nguyen P.Q."/>
            <person name="Nguyen T."/>
            <person name="Obregon M."/>
            <person name="Okwuonu G.O."/>
            <person name="Onwere C.G."/>
            <person name="Orozco G."/>
            <person name="Parra A."/>
            <person name="Patel S."/>
            <person name="Patil S."/>
            <person name="Perez A."/>
            <person name="Perez Y."/>
            <person name="Pham C."/>
            <person name="Primus E.L."/>
            <person name="Pu L.-L."/>
            <person name="Puazo M."/>
            <person name="Qin X."/>
            <person name="Quiroz J.B."/>
            <person name="Reese J."/>
            <person name="Richards S."/>
            <person name="Rives C.M."/>
            <person name="Robberts R."/>
            <person name="Ruiz S.J."/>
            <person name="Ruiz M.J."/>
            <person name="Santibanez J."/>
            <person name="Schneider B.W."/>
            <person name="Sisson I."/>
            <person name="Smith M."/>
            <person name="Sodergren E."/>
            <person name="Song X.-Z."/>
            <person name="Song B.B."/>
            <person name="Summersgill H."/>
            <person name="Thelus R."/>
            <person name="Thornton R.D."/>
            <person name="Trejos Z.Y."/>
            <person name="Usmani K."/>
            <person name="Vattathil S."/>
            <person name="Villasana D."/>
            <person name="Walker D.L."/>
            <person name="Wang S."/>
            <person name="Wang K."/>
            <person name="White C.S."/>
            <person name="Williams A.C."/>
            <person name="Williamson J."/>
            <person name="Wilson K."/>
            <person name="Woghiren I.O."/>
            <person name="Woodworth J.R."/>
            <person name="Worley K.C."/>
            <person name="Wright R.A."/>
            <person name="Wu W."/>
            <person name="Young L."/>
            <person name="Zhang L."/>
            <person name="Zhang J."/>
            <person name="Zhu Y."/>
            <person name="Muzny D.M."/>
            <person name="Weinstock G."/>
            <person name="Gibbs R.A."/>
        </authorList>
    </citation>
    <scope>NUCLEOTIDE SEQUENCE [LARGE SCALE GENOMIC DNA]</scope>
    <source>
        <strain evidence="13">LSR1</strain>
    </source>
</reference>
<feature type="domain" description="ABC transporter family G" evidence="11">
    <location>
        <begin position="122"/>
        <end position="230"/>
    </location>
</feature>
<organism evidence="12 13">
    <name type="scientific">Acyrthosiphon pisum</name>
    <name type="common">Pea aphid</name>
    <dbReference type="NCBI Taxonomy" id="7029"/>
    <lineage>
        <taxon>Eukaryota</taxon>
        <taxon>Metazoa</taxon>
        <taxon>Ecdysozoa</taxon>
        <taxon>Arthropoda</taxon>
        <taxon>Hexapoda</taxon>
        <taxon>Insecta</taxon>
        <taxon>Pterygota</taxon>
        <taxon>Neoptera</taxon>
        <taxon>Paraneoptera</taxon>
        <taxon>Hemiptera</taxon>
        <taxon>Sternorrhyncha</taxon>
        <taxon>Aphidomorpha</taxon>
        <taxon>Aphidoidea</taxon>
        <taxon>Aphididae</taxon>
        <taxon>Macrosiphini</taxon>
        <taxon>Acyrthosiphon</taxon>
    </lineage>
</organism>
<dbReference type="EnsemblMetazoa" id="XM_029487531.1">
    <property type="protein sequence ID" value="XP_029343391.1"/>
    <property type="gene ID" value="LOC100164565"/>
</dbReference>
<dbReference type="GO" id="GO:0005886">
    <property type="term" value="C:plasma membrane"/>
    <property type="evidence" value="ECO:0007669"/>
    <property type="project" value="TreeGrafter"/>
</dbReference>
<evidence type="ECO:0000256" key="8">
    <source>
        <dbReference type="SAM" id="Phobius"/>
    </source>
</evidence>
<dbReference type="InterPro" id="IPR027417">
    <property type="entry name" value="P-loop_NTPase"/>
</dbReference>
<dbReference type="Pfam" id="PF00005">
    <property type="entry name" value="ABC_tran"/>
    <property type="match status" value="1"/>
</dbReference>
<evidence type="ECO:0000256" key="6">
    <source>
        <dbReference type="ARBA" id="ARBA00023136"/>
    </source>
</evidence>
<dbReference type="GO" id="GO:0005524">
    <property type="term" value="F:ATP binding"/>
    <property type="evidence" value="ECO:0007669"/>
    <property type="project" value="InterPro"/>
</dbReference>
<proteinExistence type="inferred from homology"/>
<dbReference type="InterPro" id="IPR003439">
    <property type="entry name" value="ABC_transporter-like_ATP-bd"/>
</dbReference>
<keyword evidence="13" id="KW-1185">Reference proteome</keyword>
<dbReference type="OrthoDB" id="66620at2759"/>
<dbReference type="PANTHER" id="PTHR48041:SF61">
    <property type="entry name" value="SD03967P"/>
    <property type="match status" value="1"/>
</dbReference>
<evidence type="ECO:0000256" key="7">
    <source>
        <dbReference type="SAM" id="MobiDB-lite"/>
    </source>
</evidence>
<keyword evidence="3" id="KW-0813">Transport</keyword>
<dbReference type="InterPro" id="IPR013525">
    <property type="entry name" value="ABC2_TM"/>
</dbReference>
<feature type="compositionally biased region" description="Basic and acidic residues" evidence="7">
    <location>
        <begin position="1"/>
        <end position="12"/>
    </location>
</feature>
<feature type="transmembrane region" description="Helical" evidence="8">
    <location>
        <begin position="337"/>
        <end position="364"/>
    </location>
</feature>
<feature type="transmembrane region" description="Helical" evidence="8">
    <location>
        <begin position="376"/>
        <end position="398"/>
    </location>
</feature>
<dbReference type="GO" id="GO:0140359">
    <property type="term" value="F:ABC-type transporter activity"/>
    <property type="evidence" value="ECO:0007669"/>
    <property type="project" value="InterPro"/>
</dbReference>
<evidence type="ECO:0000259" key="11">
    <source>
        <dbReference type="Pfam" id="PF19055"/>
    </source>
</evidence>
<dbReference type="InterPro" id="IPR043926">
    <property type="entry name" value="ABCG_dom"/>
</dbReference>
<keyword evidence="6 8" id="KW-0472">Membrane</keyword>
<feature type="transmembrane region" description="Helical" evidence="8">
    <location>
        <begin position="265"/>
        <end position="286"/>
    </location>
</feature>
<reference evidence="12" key="2">
    <citation type="submission" date="2022-06" db="UniProtKB">
        <authorList>
            <consortium name="EnsemblMetazoa"/>
        </authorList>
    </citation>
    <scope>IDENTIFICATION</scope>
</reference>
<evidence type="ECO:0000256" key="2">
    <source>
        <dbReference type="ARBA" id="ARBA00005814"/>
    </source>
</evidence>
<feature type="transmembrane region" description="Helical" evidence="8">
    <location>
        <begin position="405"/>
        <end position="426"/>
    </location>
</feature>
<dbReference type="InterPro" id="IPR050352">
    <property type="entry name" value="ABCG_transporters"/>
</dbReference>
<dbReference type="Proteomes" id="UP000007819">
    <property type="component" value="Chromosome A1"/>
</dbReference>
<dbReference type="GO" id="GO:0016887">
    <property type="term" value="F:ATP hydrolysis activity"/>
    <property type="evidence" value="ECO:0007669"/>
    <property type="project" value="InterPro"/>
</dbReference>
<evidence type="ECO:0000256" key="3">
    <source>
        <dbReference type="ARBA" id="ARBA00022448"/>
    </source>
</evidence>
<accession>A0A8R2JP84</accession>
<feature type="domain" description="ABC transporter" evidence="9">
    <location>
        <begin position="58"/>
        <end position="92"/>
    </location>
</feature>
<protein>
    <submittedName>
        <fullName evidence="12">Uncharacterized protein</fullName>
    </submittedName>
</protein>
<dbReference type="Pfam" id="PF01061">
    <property type="entry name" value="ABC2_membrane"/>
    <property type="match status" value="1"/>
</dbReference>
<feature type="region of interest" description="Disordered" evidence="7">
    <location>
        <begin position="1"/>
        <end position="22"/>
    </location>
</feature>
<feature type="domain" description="ABC-2 type transporter transmembrane" evidence="10">
    <location>
        <begin position="246"/>
        <end position="453"/>
    </location>
</feature>
<sequence>MVDHAKCHRTENNNEEVQTTGRALQSFPKKPEVHLSFESLTYTVNTYINLKKVKKEILHGIGGSFRSGQLTAVMGPSGCGKSTLLNVLAGYSGLDSQSCSQFVSLMAELAHNQSRTMVCTLHQPSALLFEKFDQVYALSSGRCIYQGPPSSVIPYFAERLVVCPPYHNPADFLIEVAIGEYGTDVLVGLFDTTKITNTNGRNGYHTICDEDHEEIELEIRQEDNNTNDEQSLYKTELLKKPPFYVQIYHLYFRNVTMYKRNKTNLLLRIAAHLAVALIMSYMYLGVGNDAAQVLANMKFVYGSNLFLVYTGLMAVIVSFPLEYMILKREHFNGWYTLFSYFISVLLVEIPLQTLCCLVYIVPAYAITGQSLELVRFGYFAVFLTVTSLTSQSVGFLCGATMPLKMSVFVGPVFVVLLSVFGFAIRFPDIPSMYVWLHHFSFIRASFQSILYSLYGLDRGVLPCSDEMYCHYKNPVKFLTEMEFARVNIYSEFFYLCSFLLCTYVLTTTVIWYRLNKR</sequence>
<comment type="similarity">
    <text evidence="2">Belongs to the ABC transporter superfamily. ABCG family. Eye pigment precursor importer (TC 3.A.1.204) subfamily.</text>
</comment>
<evidence type="ECO:0000313" key="12">
    <source>
        <dbReference type="EnsemblMetazoa" id="XP_029343391.1"/>
    </source>
</evidence>
<dbReference type="Gene3D" id="3.40.50.300">
    <property type="entry name" value="P-loop containing nucleotide triphosphate hydrolases"/>
    <property type="match status" value="2"/>
</dbReference>
<dbReference type="Pfam" id="PF19055">
    <property type="entry name" value="ABC2_membrane_7"/>
    <property type="match status" value="1"/>
</dbReference>
<evidence type="ECO:0000256" key="4">
    <source>
        <dbReference type="ARBA" id="ARBA00022692"/>
    </source>
</evidence>
<evidence type="ECO:0000313" key="13">
    <source>
        <dbReference type="Proteomes" id="UP000007819"/>
    </source>
</evidence>
<evidence type="ECO:0000256" key="1">
    <source>
        <dbReference type="ARBA" id="ARBA00004141"/>
    </source>
</evidence>
<keyword evidence="4 8" id="KW-0812">Transmembrane</keyword>
<keyword evidence="5 8" id="KW-1133">Transmembrane helix</keyword>
<feature type="transmembrane region" description="Helical" evidence="8">
    <location>
        <begin position="306"/>
        <end position="325"/>
    </location>
</feature>
<comment type="subcellular location">
    <subcellularLocation>
        <location evidence="1">Membrane</location>
        <topology evidence="1">Multi-pass membrane protein</topology>
    </subcellularLocation>
</comment>